<dbReference type="GO" id="GO:0022857">
    <property type="term" value="F:transmembrane transporter activity"/>
    <property type="evidence" value="ECO:0007669"/>
    <property type="project" value="InterPro"/>
</dbReference>
<feature type="signal peptide" evidence="10">
    <location>
        <begin position="1"/>
        <end position="25"/>
    </location>
</feature>
<dbReference type="InterPro" id="IPR001638">
    <property type="entry name" value="Solute-binding_3/MltF_N"/>
</dbReference>
<dbReference type="EMBL" id="BKBQ01000033">
    <property type="protein sequence ID" value="GEQ55097.1"/>
    <property type="molecule type" value="Genomic_DNA"/>
</dbReference>
<evidence type="ECO:0000256" key="9">
    <source>
        <dbReference type="RuleBase" id="RU363032"/>
    </source>
</evidence>
<dbReference type="CDD" id="cd13627">
    <property type="entry name" value="PBP2_AA_binding_like_2"/>
    <property type="match status" value="1"/>
</dbReference>
<evidence type="ECO:0000256" key="3">
    <source>
        <dbReference type="ARBA" id="ARBA00022448"/>
    </source>
</evidence>
<evidence type="ECO:0000313" key="13">
    <source>
        <dbReference type="EMBL" id="GEQ55097.1"/>
    </source>
</evidence>
<evidence type="ECO:0000259" key="11">
    <source>
        <dbReference type="PROSITE" id="PS50928"/>
    </source>
</evidence>
<evidence type="ECO:0000256" key="2">
    <source>
        <dbReference type="ARBA" id="ARBA00010072"/>
    </source>
</evidence>
<keyword evidence="3 9" id="KW-0813">Transport</keyword>
<dbReference type="PANTHER" id="PTHR30614:SF20">
    <property type="entry name" value="GLUTAMINE TRANSPORT SYSTEM PERMEASE PROTEIN GLNP"/>
    <property type="match status" value="1"/>
</dbReference>
<evidence type="ECO:0000256" key="10">
    <source>
        <dbReference type="SAM" id="SignalP"/>
    </source>
</evidence>
<protein>
    <submittedName>
        <fullName evidence="13">Amino acid ABC transporter substrate-binding and permease protein</fullName>
    </submittedName>
</protein>
<dbReference type="RefSeq" id="WP_202584339.1">
    <property type="nucleotide sequence ID" value="NZ_BKBO01000033.1"/>
</dbReference>
<organism evidence="13 14">
    <name type="scientific">Tetragenococcus koreensis</name>
    <dbReference type="NCBI Taxonomy" id="290335"/>
    <lineage>
        <taxon>Bacteria</taxon>
        <taxon>Bacillati</taxon>
        <taxon>Bacillota</taxon>
        <taxon>Bacilli</taxon>
        <taxon>Lactobacillales</taxon>
        <taxon>Enterococcaceae</taxon>
        <taxon>Tetragenococcus</taxon>
    </lineage>
</organism>
<feature type="chain" id="PRO_5042865649" evidence="10">
    <location>
        <begin position="26"/>
        <end position="531"/>
    </location>
</feature>
<keyword evidence="4" id="KW-1003">Cell membrane</keyword>
<dbReference type="SUPFAM" id="SSF53850">
    <property type="entry name" value="Periplasmic binding protein-like II"/>
    <property type="match status" value="1"/>
</dbReference>
<evidence type="ECO:0000256" key="4">
    <source>
        <dbReference type="ARBA" id="ARBA00022475"/>
    </source>
</evidence>
<keyword evidence="7 9" id="KW-1133">Transmembrane helix</keyword>
<dbReference type="InterPro" id="IPR000515">
    <property type="entry name" value="MetI-like"/>
</dbReference>
<dbReference type="CDD" id="cd06261">
    <property type="entry name" value="TM_PBP2"/>
    <property type="match status" value="1"/>
</dbReference>
<keyword evidence="6" id="KW-0029">Amino-acid transport</keyword>
<dbReference type="PANTHER" id="PTHR30614">
    <property type="entry name" value="MEMBRANE COMPONENT OF AMINO ACID ABC TRANSPORTER"/>
    <property type="match status" value="1"/>
</dbReference>
<name>A0AAN4UCU5_9ENTE</name>
<keyword evidence="8 9" id="KW-0472">Membrane</keyword>
<evidence type="ECO:0000313" key="15">
    <source>
        <dbReference type="Proteomes" id="UP000886607"/>
    </source>
</evidence>
<feature type="transmembrane region" description="Helical" evidence="9">
    <location>
        <begin position="484"/>
        <end position="507"/>
    </location>
</feature>
<evidence type="ECO:0000256" key="6">
    <source>
        <dbReference type="ARBA" id="ARBA00022970"/>
    </source>
</evidence>
<evidence type="ECO:0000256" key="8">
    <source>
        <dbReference type="ARBA" id="ARBA00023136"/>
    </source>
</evidence>
<evidence type="ECO:0000256" key="7">
    <source>
        <dbReference type="ARBA" id="ARBA00022989"/>
    </source>
</evidence>
<accession>A0AAN4UCU5</accession>
<dbReference type="InterPro" id="IPR043429">
    <property type="entry name" value="ArtM/GltK/GlnP/TcyL/YhdX-like"/>
</dbReference>
<evidence type="ECO:0000256" key="1">
    <source>
        <dbReference type="ARBA" id="ARBA00004651"/>
    </source>
</evidence>
<dbReference type="GO" id="GO:0006865">
    <property type="term" value="P:amino acid transport"/>
    <property type="evidence" value="ECO:0007669"/>
    <property type="project" value="UniProtKB-KW"/>
</dbReference>
<feature type="transmembrane region" description="Helical" evidence="9">
    <location>
        <begin position="303"/>
        <end position="332"/>
    </location>
</feature>
<dbReference type="Pfam" id="PF00528">
    <property type="entry name" value="BPD_transp_1"/>
    <property type="match status" value="1"/>
</dbReference>
<dbReference type="PROSITE" id="PS50928">
    <property type="entry name" value="ABC_TM1"/>
    <property type="match status" value="1"/>
</dbReference>
<dbReference type="EMBL" id="BKBO01000033">
    <property type="protein sequence ID" value="GEQ50079.1"/>
    <property type="molecule type" value="Genomic_DNA"/>
</dbReference>
<gene>
    <name evidence="12" type="ORF">TK11N_19310</name>
    <name evidence="13" type="ORF">TK2N_19410</name>
</gene>
<dbReference type="GO" id="GO:0043190">
    <property type="term" value="C:ATP-binding cassette (ABC) transporter complex"/>
    <property type="evidence" value="ECO:0007669"/>
    <property type="project" value="InterPro"/>
</dbReference>
<comment type="similarity">
    <text evidence="2">Belongs to the binding-protein-dependent transport system permease family. HisMQ subfamily.</text>
</comment>
<feature type="transmembrane region" description="Helical" evidence="9">
    <location>
        <begin position="372"/>
        <end position="395"/>
    </location>
</feature>
<dbReference type="InterPro" id="IPR035906">
    <property type="entry name" value="MetI-like_sf"/>
</dbReference>
<sequence>MKKNYWLLLVSLFMVLFGATAIANADEKTPDDQFRVGMETAYAPFNWTQTNDRNGAVPKSGDSNSYAGGYDVQMAKKIAEGMDKELVVVPIEWDGLVPALNSGQIDAIVAGMSPTEERRKEIDFTDPYYESDLVVVTRQDSDYADAKSLDDLNGAQITAQLNTFHYSVIDQIPGVDKQQAQSDFSAMRVALSSGIIDGYVSERPEGVTATNVNDDLTMVEFDEGEGFETAPEDIQVAVGMRQDDPDLNQVNDILSGIPEDERTQIMDQAVEDQPSSSDSADGEEESSGLLATFKNIISEYGILFLRGAGLTLVIAIFSTIAGTIIGLLIGIFRSTPESESPLLRALQKIANGILRIYIEVFRGTPMMVQAMVIFYGVALLFSIDMNRTIAALLIVSVNTGAYMSEIVRGGIFAVDEGQFEAAQAIGMTHGQSMRKVILPQAIRNILPAIGNETVINIKDTAVLSVISVGDLFFQGTAAAGTNLLFFQTFTIVGAIYLVMTLTATGLLRLMEKKMDGPNSYNKIEETTTGHE</sequence>
<keyword evidence="15" id="KW-1185">Reference proteome</keyword>
<dbReference type="SMART" id="SM00062">
    <property type="entry name" value="PBPb"/>
    <property type="match status" value="1"/>
</dbReference>
<dbReference type="Gene3D" id="3.40.190.10">
    <property type="entry name" value="Periplasmic binding protein-like II"/>
    <property type="match status" value="2"/>
</dbReference>
<dbReference type="Gene3D" id="1.10.3720.10">
    <property type="entry name" value="MetI-like"/>
    <property type="match status" value="1"/>
</dbReference>
<feature type="domain" description="ABC transmembrane type-1" evidence="11">
    <location>
        <begin position="308"/>
        <end position="507"/>
    </location>
</feature>
<dbReference type="InterPro" id="IPR010065">
    <property type="entry name" value="AA_ABC_transptr_permease_3TM"/>
</dbReference>
<comment type="subcellular location">
    <subcellularLocation>
        <location evidence="1 9">Cell membrane</location>
        <topology evidence="1 9">Multi-pass membrane protein</topology>
    </subcellularLocation>
</comment>
<keyword evidence="10" id="KW-0732">Signal</keyword>
<evidence type="ECO:0000313" key="12">
    <source>
        <dbReference type="EMBL" id="GEQ50079.1"/>
    </source>
</evidence>
<dbReference type="Proteomes" id="UP000886597">
    <property type="component" value="Unassembled WGS sequence"/>
</dbReference>
<dbReference type="AlphaFoldDB" id="A0AAN4UCU5"/>
<dbReference type="SUPFAM" id="SSF161098">
    <property type="entry name" value="MetI-like"/>
    <property type="match status" value="1"/>
</dbReference>
<keyword evidence="5 9" id="KW-0812">Transmembrane</keyword>
<reference evidence="13" key="2">
    <citation type="journal article" date="2020" name="Int. Dairy J.">
        <title>Lactic acid bacterial diversity in Brie cheese focusing on salt concentration and pH of isolation medium and characterisation of halophilic and alkaliphilic lactic acid bacterial isolates.</title>
        <authorList>
            <person name="Unno R."/>
            <person name="Matsutani M."/>
            <person name="Suzuki T."/>
            <person name="Kodama K."/>
            <person name="Matsushita H."/>
            <person name="Yamasato K."/>
            <person name="Koizumi Y."/>
            <person name="Ishikawa M."/>
        </authorList>
    </citation>
    <scope>NUCLEOTIDE SEQUENCE</scope>
    <source>
        <strain evidence="13">7C1</strain>
        <strain evidence="12">8C4</strain>
    </source>
</reference>
<dbReference type="Pfam" id="PF00497">
    <property type="entry name" value="SBP_bac_3"/>
    <property type="match status" value="1"/>
</dbReference>
<proteinExistence type="inferred from homology"/>
<reference evidence="13" key="1">
    <citation type="submission" date="2019-08" db="EMBL/GenBank/DDBJ databases">
        <authorList>
            <person name="Ishikawa M."/>
            <person name="Suzuki T."/>
            <person name="Matsutani M."/>
        </authorList>
    </citation>
    <scope>NUCLEOTIDE SEQUENCE</scope>
    <source>
        <strain evidence="13">7C1</strain>
        <strain evidence="12">8C4</strain>
    </source>
</reference>
<evidence type="ECO:0000313" key="14">
    <source>
        <dbReference type="Proteomes" id="UP000886597"/>
    </source>
</evidence>
<dbReference type="NCBIfam" id="TIGR01726">
    <property type="entry name" value="HEQRo_perm_3TM"/>
    <property type="match status" value="1"/>
</dbReference>
<dbReference type="Proteomes" id="UP000886607">
    <property type="component" value="Unassembled WGS sequence"/>
</dbReference>
<evidence type="ECO:0000256" key="5">
    <source>
        <dbReference type="ARBA" id="ARBA00022692"/>
    </source>
</evidence>
<comment type="caution">
    <text evidence="13">The sequence shown here is derived from an EMBL/GenBank/DDBJ whole genome shotgun (WGS) entry which is preliminary data.</text>
</comment>